<proteinExistence type="predicted"/>
<keyword evidence="1" id="KW-1133">Transmembrane helix</keyword>
<dbReference type="EMBL" id="MNUO01000024">
    <property type="protein sequence ID" value="OIN98086.1"/>
    <property type="molecule type" value="Genomic_DNA"/>
</dbReference>
<accession>A0A1J4SJ51</accession>
<name>A0A1J4SJ51_9BACT</name>
<feature type="domain" description="TadE-like" evidence="2">
    <location>
        <begin position="7"/>
        <end position="48"/>
    </location>
</feature>
<organism evidence="3 4">
    <name type="scientific">Candidatus Desantisbacteria bacterium CG1_02_38_46</name>
    <dbReference type="NCBI Taxonomy" id="1817893"/>
    <lineage>
        <taxon>Bacteria</taxon>
        <taxon>Candidatus Desantisiibacteriota</taxon>
    </lineage>
</organism>
<gene>
    <name evidence="3" type="ORF">AUJ66_01580</name>
</gene>
<comment type="caution">
    <text evidence="3">The sequence shown here is derived from an EMBL/GenBank/DDBJ whole genome shotgun (WGS) entry which is preliminary data.</text>
</comment>
<evidence type="ECO:0000259" key="2">
    <source>
        <dbReference type="Pfam" id="PF07811"/>
    </source>
</evidence>
<dbReference type="Proteomes" id="UP000182278">
    <property type="component" value="Unassembled WGS sequence"/>
</dbReference>
<evidence type="ECO:0000313" key="4">
    <source>
        <dbReference type="Proteomes" id="UP000182278"/>
    </source>
</evidence>
<reference evidence="3 4" key="1">
    <citation type="journal article" date="2016" name="Environ. Microbiol.">
        <title>Genomic resolution of a cold subsurface aquifer community provides metabolic insights for novel microbes adapted to high CO concentrations.</title>
        <authorList>
            <person name="Probst A.J."/>
            <person name="Castelle C.J."/>
            <person name="Singh A."/>
            <person name="Brown C.T."/>
            <person name="Anantharaman K."/>
            <person name="Sharon I."/>
            <person name="Hug L.A."/>
            <person name="Burstein D."/>
            <person name="Emerson J.B."/>
            <person name="Thomas B.C."/>
            <person name="Banfield J.F."/>
        </authorList>
    </citation>
    <scope>NUCLEOTIDE SEQUENCE [LARGE SCALE GENOMIC DNA]</scope>
    <source>
        <strain evidence="3">CG1_02_38_46</strain>
    </source>
</reference>
<evidence type="ECO:0000313" key="3">
    <source>
        <dbReference type="EMBL" id="OIN98086.1"/>
    </source>
</evidence>
<dbReference type="STRING" id="1817893.AUJ66_01580"/>
<protein>
    <recommendedName>
        <fullName evidence="2">TadE-like domain-containing protein</fullName>
    </recommendedName>
</protein>
<sequence>MKKKEEGQFILELALVLPLLTLILIGIWQFGRISIIKQREVMAVRYGAWLKAHTNMSHKNIENEMKKFLLKEKGERIYVELGRKPSGGFLNISSSFDGILNRLTGVYDVSMNYKLKTFAPLRGILPYSMNIEENCVMTRNSWAGIGDTIKEIFGIKEDGNR</sequence>
<evidence type="ECO:0000256" key="1">
    <source>
        <dbReference type="SAM" id="Phobius"/>
    </source>
</evidence>
<dbReference type="AlphaFoldDB" id="A0A1J4SJ51"/>
<feature type="transmembrane region" description="Helical" evidence="1">
    <location>
        <begin position="9"/>
        <end position="30"/>
    </location>
</feature>
<keyword evidence="1" id="KW-0812">Transmembrane</keyword>
<dbReference type="InterPro" id="IPR012495">
    <property type="entry name" value="TadE-like_dom"/>
</dbReference>
<dbReference type="Pfam" id="PF07811">
    <property type="entry name" value="TadE"/>
    <property type="match status" value="1"/>
</dbReference>
<keyword evidence="1" id="KW-0472">Membrane</keyword>